<dbReference type="Gene3D" id="3.40.50.1110">
    <property type="entry name" value="SGNH hydrolase"/>
    <property type="match status" value="1"/>
</dbReference>
<accession>A0A437AAB8</accession>
<reference evidence="3 4" key="1">
    <citation type="submission" date="2019-01" db="EMBL/GenBank/DDBJ databases">
        <title>Intercellular communication is required for trap formation in the nematode-trapping fungus Duddingtonia flagrans.</title>
        <authorList>
            <person name="Youssar L."/>
            <person name="Wernet V."/>
            <person name="Hensel N."/>
            <person name="Hildebrandt H.-G."/>
            <person name="Fischer R."/>
        </authorList>
    </citation>
    <scope>NUCLEOTIDE SEQUENCE [LARGE SCALE GENOMIC DNA]</scope>
    <source>
        <strain evidence="3 4">CBS H-5679</strain>
    </source>
</reference>
<evidence type="ECO:0000313" key="3">
    <source>
        <dbReference type="EMBL" id="RVD87817.1"/>
    </source>
</evidence>
<dbReference type="OrthoDB" id="426133at2759"/>
<dbReference type="SUPFAM" id="SSF52266">
    <property type="entry name" value="SGNH hydrolase"/>
    <property type="match status" value="1"/>
</dbReference>
<protein>
    <recommendedName>
        <fullName evidence="2">SGNH hydrolase-type esterase domain-containing protein</fullName>
    </recommendedName>
</protein>
<sequence length="415" mass="46909">MRFIPALLACFSLATATILENGQARLNPYPGQAAKIPNIADNDPNWKTYPPDAHQISYKGRWCSKYISWWSSPGINFRYAGDDVAITFGEYTSNGVLLAWRISGQPWNFANVTAGDTYQFINKDTPGQKTAVDGQQNTFEFRVTNWALGVQLKRVHVTKGTRIYGIPEYHRKIEMIGDSLIAGYTATYEGLSSFAWGLCEGLGNVEFTFTAYSGVCLTDKLCWGNPRGQLYQWLQTSDTGYRAQEIYGTNPEPWPFDKHQKADIVVINLGTNDSNEGTETGRVPDAEFQANYIKLIASIHEKYPRAQVIAMQIWQGFYSYGNTYLQNLDGYQAAILAAVDSFKKKDGSNFVHYFNTTGVLQHNDINPLWHPTDTGHIKVAAHLMQFIKLKFNWELGNTGKEVYSHTTYWNDLPDY</sequence>
<feature type="chain" id="PRO_5019262424" description="SGNH hydrolase-type esterase domain-containing protein" evidence="1">
    <location>
        <begin position="17"/>
        <end position="415"/>
    </location>
</feature>
<gene>
    <name evidence="3" type="ORF">DFL_002026</name>
</gene>
<dbReference type="InterPro" id="IPR037461">
    <property type="entry name" value="CtCE2-like_dom"/>
</dbReference>
<evidence type="ECO:0000313" key="4">
    <source>
        <dbReference type="Proteomes" id="UP000283090"/>
    </source>
</evidence>
<dbReference type="InterPro" id="IPR052762">
    <property type="entry name" value="PCW_deacetylase/CE"/>
</dbReference>
<feature type="signal peptide" evidence="1">
    <location>
        <begin position="1"/>
        <end position="16"/>
    </location>
</feature>
<dbReference type="Proteomes" id="UP000283090">
    <property type="component" value="Unassembled WGS sequence"/>
</dbReference>
<feature type="domain" description="SGNH hydrolase-type esterase" evidence="2">
    <location>
        <begin position="176"/>
        <end position="376"/>
    </location>
</feature>
<dbReference type="AlphaFoldDB" id="A0A437AAB8"/>
<dbReference type="Pfam" id="PF13472">
    <property type="entry name" value="Lipase_GDSL_2"/>
    <property type="match status" value="1"/>
</dbReference>
<dbReference type="InterPro" id="IPR013830">
    <property type="entry name" value="SGNH_hydro"/>
</dbReference>
<name>A0A437AAB8_ARTFL</name>
<comment type="caution">
    <text evidence="3">The sequence shown here is derived from an EMBL/GenBank/DDBJ whole genome shotgun (WGS) entry which is preliminary data.</text>
</comment>
<dbReference type="EMBL" id="SAEB01000003">
    <property type="protein sequence ID" value="RVD87817.1"/>
    <property type="molecule type" value="Genomic_DNA"/>
</dbReference>
<organism evidence="3 4">
    <name type="scientific">Arthrobotrys flagrans</name>
    <name type="common">Nematode-trapping fungus</name>
    <name type="synonym">Trichothecium flagrans</name>
    <dbReference type="NCBI Taxonomy" id="97331"/>
    <lineage>
        <taxon>Eukaryota</taxon>
        <taxon>Fungi</taxon>
        <taxon>Dikarya</taxon>
        <taxon>Ascomycota</taxon>
        <taxon>Pezizomycotina</taxon>
        <taxon>Orbiliomycetes</taxon>
        <taxon>Orbiliales</taxon>
        <taxon>Orbiliaceae</taxon>
        <taxon>Arthrobotrys</taxon>
    </lineage>
</organism>
<dbReference type="VEuPathDB" id="FungiDB:DFL_002026"/>
<evidence type="ECO:0000259" key="2">
    <source>
        <dbReference type="Pfam" id="PF13472"/>
    </source>
</evidence>
<proteinExistence type="predicted"/>
<dbReference type="CDD" id="cd01831">
    <property type="entry name" value="Endoglucanase_E_like"/>
    <property type="match status" value="1"/>
</dbReference>
<dbReference type="InterPro" id="IPR036514">
    <property type="entry name" value="SGNH_hydro_sf"/>
</dbReference>
<dbReference type="GO" id="GO:0052689">
    <property type="term" value="F:carboxylic ester hydrolase activity"/>
    <property type="evidence" value="ECO:0007669"/>
    <property type="project" value="InterPro"/>
</dbReference>
<dbReference type="PANTHER" id="PTHR37834">
    <property type="entry name" value="GDSL-LIKE LIPASE/ACYLHYDROLASE DOMAIN PROTEIN (AFU_ORTHOLOGUE AFUA_2G00620)"/>
    <property type="match status" value="1"/>
</dbReference>
<evidence type="ECO:0000256" key="1">
    <source>
        <dbReference type="SAM" id="SignalP"/>
    </source>
</evidence>
<keyword evidence="1" id="KW-0732">Signal</keyword>
<dbReference type="PANTHER" id="PTHR37834:SF2">
    <property type="entry name" value="ESTERASE, SGNH HYDROLASE-TYPE"/>
    <property type="match status" value="1"/>
</dbReference>
<keyword evidence="4" id="KW-1185">Reference proteome</keyword>
<dbReference type="GeneID" id="93584337"/>
<dbReference type="RefSeq" id="XP_067493361.1">
    <property type="nucleotide sequence ID" value="XM_067630748.1"/>
</dbReference>